<keyword evidence="8" id="KW-0732">Signal</keyword>
<evidence type="ECO:0000256" key="6">
    <source>
        <dbReference type="ARBA" id="ARBA00023157"/>
    </source>
</evidence>
<dbReference type="InterPro" id="IPR001314">
    <property type="entry name" value="Peptidase_S1A"/>
</dbReference>
<evidence type="ECO:0000256" key="4">
    <source>
        <dbReference type="ARBA" id="ARBA00022825"/>
    </source>
</evidence>
<feature type="domain" description="Peptidase S1" evidence="9">
    <location>
        <begin position="45"/>
        <end position="267"/>
    </location>
</feature>
<keyword evidence="6" id="KW-1015">Disulfide bond</keyword>
<dbReference type="PROSITE" id="PS00135">
    <property type="entry name" value="TRYPSIN_SER"/>
    <property type="match status" value="1"/>
</dbReference>
<dbReference type="PANTHER" id="PTHR24276">
    <property type="entry name" value="POLYSERASE-RELATED"/>
    <property type="match status" value="1"/>
</dbReference>
<keyword evidence="11" id="KW-1185">Reference proteome</keyword>
<evidence type="ECO:0000256" key="5">
    <source>
        <dbReference type="ARBA" id="ARBA00023105"/>
    </source>
</evidence>
<comment type="similarity">
    <text evidence="1">Belongs to the peptidase S1 family.</text>
</comment>
<dbReference type="SMART" id="SM00020">
    <property type="entry name" value="Tryp_SPc"/>
    <property type="match status" value="1"/>
</dbReference>
<organism evidence="10 11">
    <name type="scientific">Halocaridina rubra</name>
    <name type="common">Hawaiian red shrimp</name>
    <dbReference type="NCBI Taxonomy" id="373956"/>
    <lineage>
        <taxon>Eukaryota</taxon>
        <taxon>Metazoa</taxon>
        <taxon>Ecdysozoa</taxon>
        <taxon>Arthropoda</taxon>
        <taxon>Crustacea</taxon>
        <taxon>Multicrustacea</taxon>
        <taxon>Malacostraca</taxon>
        <taxon>Eumalacostraca</taxon>
        <taxon>Eucarida</taxon>
        <taxon>Decapoda</taxon>
        <taxon>Pleocyemata</taxon>
        <taxon>Caridea</taxon>
        <taxon>Atyoidea</taxon>
        <taxon>Atyidae</taxon>
        <taxon>Halocaridina</taxon>
    </lineage>
</organism>
<dbReference type="CDD" id="cd00190">
    <property type="entry name" value="Tryp_SPc"/>
    <property type="match status" value="1"/>
</dbReference>
<keyword evidence="2 7" id="KW-0645">Protease</keyword>
<keyword evidence="3 7" id="KW-0378">Hydrolase</keyword>
<dbReference type="InterPro" id="IPR050430">
    <property type="entry name" value="Peptidase_S1"/>
</dbReference>
<feature type="signal peptide" evidence="8">
    <location>
        <begin position="1"/>
        <end position="17"/>
    </location>
</feature>
<evidence type="ECO:0000259" key="9">
    <source>
        <dbReference type="PROSITE" id="PS50240"/>
    </source>
</evidence>
<evidence type="ECO:0000256" key="8">
    <source>
        <dbReference type="SAM" id="SignalP"/>
    </source>
</evidence>
<protein>
    <recommendedName>
        <fullName evidence="9">Peptidase S1 domain-containing protein</fullName>
    </recommendedName>
</protein>
<dbReference type="InterPro" id="IPR001254">
    <property type="entry name" value="Trypsin_dom"/>
</dbReference>
<keyword evidence="4 7" id="KW-0720">Serine protease</keyword>
<dbReference type="FunFam" id="2.40.10.10:FF:000034">
    <property type="entry name" value="Eupolytin"/>
    <property type="match status" value="1"/>
</dbReference>
<dbReference type="EMBL" id="JAXCGZ010019251">
    <property type="protein sequence ID" value="KAK7066346.1"/>
    <property type="molecule type" value="Genomic_DNA"/>
</dbReference>
<dbReference type="InterPro" id="IPR009003">
    <property type="entry name" value="Peptidase_S1_PA"/>
</dbReference>
<gene>
    <name evidence="10" type="ORF">SK128_015606</name>
</gene>
<name>A0AAN8WHV7_HALRR</name>
<evidence type="ECO:0000256" key="1">
    <source>
        <dbReference type="ARBA" id="ARBA00007664"/>
    </source>
</evidence>
<dbReference type="InterPro" id="IPR043504">
    <property type="entry name" value="Peptidase_S1_PA_chymotrypsin"/>
</dbReference>
<dbReference type="Gene3D" id="2.40.10.10">
    <property type="entry name" value="Trypsin-like serine proteases"/>
    <property type="match status" value="2"/>
</dbReference>
<evidence type="ECO:0000256" key="3">
    <source>
        <dbReference type="ARBA" id="ARBA00022801"/>
    </source>
</evidence>
<dbReference type="AlphaFoldDB" id="A0AAN8WHV7"/>
<dbReference type="SUPFAM" id="SSF50494">
    <property type="entry name" value="Trypsin-like serine proteases"/>
    <property type="match status" value="1"/>
</dbReference>
<dbReference type="GO" id="GO:0004252">
    <property type="term" value="F:serine-type endopeptidase activity"/>
    <property type="evidence" value="ECO:0007669"/>
    <property type="project" value="InterPro"/>
</dbReference>
<evidence type="ECO:0000313" key="11">
    <source>
        <dbReference type="Proteomes" id="UP001381693"/>
    </source>
</evidence>
<comment type="caution">
    <text evidence="10">The sequence shown here is derived from an EMBL/GenBank/DDBJ whole genome shotgun (WGS) entry which is preliminary data.</text>
</comment>
<dbReference type="InterPro" id="IPR033116">
    <property type="entry name" value="TRYPSIN_SER"/>
</dbReference>
<accession>A0AAN8WHV7</accession>
<dbReference type="Proteomes" id="UP001381693">
    <property type="component" value="Unassembled WGS sequence"/>
</dbReference>
<dbReference type="PRINTS" id="PR00722">
    <property type="entry name" value="CHYMOTRYPSIN"/>
</dbReference>
<evidence type="ECO:0000256" key="2">
    <source>
        <dbReference type="ARBA" id="ARBA00022670"/>
    </source>
</evidence>
<dbReference type="PANTHER" id="PTHR24276:SF91">
    <property type="entry name" value="AT26814P-RELATED"/>
    <property type="match status" value="1"/>
</dbReference>
<feature type="chain" id="PRO_5043050532" description="Peptidase S1 domain-containing protein" evidence="8">
    <location>
        <begin position="18"/>
        <end position="270"/>
    </location>
</feature>
<dbReference type="InterPro" id="IPR018114">
    <property type="entry name" value="TRYPSIN_HIS"/>
</dbReference>
<dbReference type="PROSITE" id="PS50240">
    <property type="entry name" value="TRYPSIN_DOM"/>
    <property type="match status" value="1"/>
</dbReference>
<dbReference type="PROSITE" id="PS00134">
    <property type="entry name" value="TRYPSIN_HIS"/>
    <property type="match status" value="1"/>
</dbReference>
<reference evidence="10 11" key="1">
    <citation type="submission" date="2023-11" db="EMBL/GenBank/DDBJ databases">
        <title>Halocaridina rubra genome assembly.</title>
        <authorList>
            <person name="Smith C."/>
        </authorList>
    </citation>
    <scope>NUCLEOTIDE SEQUENCE [LARGE SCALE GENOMIC DNA]</scope>
    <source>
        <strain evidence="10">EP-1</strain>
        <tissue evidence="10">Whole</tissue>
    </source>
</reference>
<dbReference type="Pfam" id="PF00089">
    <property type="entry name" value="Trypsin"/>
    <property type="match status" value="1"/>
</dbReference>
<dbReference type="GO" id="GO:0030574">
    <property type="term" value="P:collagen catabolic process"/>
    <property type="evidence" value="ECO:0007669"/>
    <property type="project" value="UniProtKB-KW"/>
</dbReference>
<evidence type="ECO:0000313" key="10">
    <source>
        <dbReference type="EMBL" id="KAK7066346.1"/>
    </source>
</evidence>
<proteinExistence type="inferred from homology"/>
<sequence>MIGKLALLLVCVAVVSGNPAAGKPWKWLSKRPLVDAKGTVTHPRIVGGVEAVPHSWPHQVALFIDDLYFCGGSLISDEWVMTAAHCMDGAGYVNVVMGAHNIGNSEPEQVSMTSTNFFTHENWNSFTLANDIALIRLPSAVGLDQNIATVGLAASDPAVGTTVTPTGWGRPTDSSGSISDVLRQVDVPTMDNQPCDAIYGIVLDSMICIDSTGGKGTCNGDSGGPLNYNGVTIGITSFGASAGCEAGYPDAFTRVTSFLAWIEANTGVTP</sequence>
<keyword evidence="5" id="KW-0177">Collagen degradation</keyword>
<dbReference type="GO" id="GO:0006508">
    <property type="term" value="P:proteolysis"/>
    <property type="evidence" value="ECO:0007669"/>
    <property type="project" value="UniProtKB-KW"/>
</dbReference>
<evidence type="ECO:0000256" key="7">
    <source>
        <dbReference type="RuleBase" id="RU363034"/>
    </source>
</evidence>